<dbReference type="EMBL" id="BMNR01000006">
    <property type="protein sequence ID" value="GGK30868.1"/>
    <property type="molecule type" value="Genomic_DNA"/>
</dbReference>
<evidence type="ECO:0000313" key="2">
    <source>
        <dbReference type="EMBL" id="GGK30868.1"/>
    </source>
</evidence>
<reference evidence="2" key="2">
    <citation type="submission" date="2020-09" db="EMBL/GenBank/DDBJ databases">
        <authorList>
            <person name="Sun Q."/>
            <person name="Ohkuma M."/>
        </authorList>
    </citation>
    <scope>NUCLEOTIDE SEQUENCE</scope>
    <source>
        <strain evidence="2">JCM 12862</strain>
    </source>
</reference>
<dbReference type="AlphaFoldDB" id="A0A8J3BLG1"/>
<evidence type="ECO:0000313" key="3">
    <source>
        <dbReference type="Proteomes" id="UP000612329"/>
    </source>
</evidence>
<organism evidence="2 3">
    <name type="scientific">Yeosuana aromativorans</name>
    <dbReference type="NCBI Taxonomy" id="288019"/>
    <lineage>
        <taxon>Bacteria</taxon>
        <taxon>Pseudomonadati</taxon>
        <taxon>Bacteroidota</taxon>
        <taxon>Flavobacteriia</taxon>
        <taxon>Flavobacteriales</taxon>
        <taxon>Flavobacteriaceae</taxon>
        <taxon>Yeosuana</taxon>
    </lineage>
</organism>
<keyword evidence="1" id="KW-1133">Transmembrane helix</keyword>
<name>A0A8J3BLG1_9FLAO</name>
<feature type="transmembrane region" description="Helical" evidence="1">
    <location>
        <begin position="40"/>
        <end position="58"/>
    </location>
</feature>
<protein>
    <submittedName>
        <fullName evidence="2">Uncharacterized protein</fullName>
    </submittedName>
</protein>
<proteinExistence type="predicted"/>
<dbReference type="Pfam" id="PF19665">
    <property type="entry name" value="DUF6168"/>
    <property type="match status" value="1"/>
</dbReference>
<evidence type="ECO:0000256" key="1">
    <source>
        <dbReference type="SAM" id="Phobius"/>
    </source>
</evidence>
<dbReference type="Proteomes" id="UP000612329">
    <property type="component" value="Unassembled WGS sequence"/>
</dbReference>
<dbReference type="InterPro" id="IPR046166">
    <property type="entry name" value="DUF6168"/>
</dbReference>
<feature type="transmembrane region" description="Helical" evidence="1">
    <location>
        <begin position="70"/>
        <end position="91"/>
    </location>
</feature>
<comment type="caution">
    <text evidence="2">The sequence shown here is derived from an EMBL/GenBank/DDBJ whole genome shotgun (WGS) entry which is preliminary data.</text>
</comment>
<feature type="transmembrane region" description="Helical" evidence="1">
    <location>
        <begin position="103"/>
        <end position="124"/>
    </location>
</feature>
<accession>A0A8J3BLG1</accession>
<gene>
    <name evidence="2" type="ORF">GCM10007962_26480</name>
</gene>
<keyword evidence="1" id="KW-0472">Membrane</keyword>
<feature type="transmembrane region" description="Helical" evidence="1">
    <location>
        <begin position="12"/>
        <end position="34"/>
    </location>
</feature>
<keyword evidence="1" id="KW-0812">Transmembrane</keyword>
<reference evidence="2" key="1">
    <citation type="journal article" date="2014" name="Int. J. Syst. Evol. Microbiol.">
        <title>Complete genome sequence of Corynebacterium casei LMG S-19264T (=DSM 44701T), isolated from a smear-ripened cheese.</title>
        <authorList>
            <consortium name="US DOE Joint Genome Institute (JGI-PGF)"/>
            <person name="Walter F."/>
            <person name="Albersmeier A."/>
            <person name="Kalinowski J."/>
            <person name="Ruckert C."/>
        </authorList>
    </citation>
    <scope>NUCLEOTIDE SEQUENCE</scope>
    <source>
        <strain evidence="2">JCM 12862</strain>
    </source>
</reference>
<keyword evidence="3" id="KW-1185">Reference proteome</keyword>
<dbReference type="RefSeq" id="WP_188653935.1">
    <property type="nucleotide sequence ID" value="NZ_BMNR01000006.1"/>
</dbReference>
<sequence length="128" mass="14409">MSNPFISFTKKATAILAVAFCLHIIVLKAFQLPLFGNKIIAAYLINLGLVVLIFGLLYSLRNKQKNQLGFLFITGSILKFAVFFIVFYPGYKADDHITKLEFAAFFVPYALGLIVETISLVKWLNKID</sequence>